<evidence type="ECO:0000256" key="1">
    <source>
        <dbReference type="SAM" id="Phobius"/>
    </source>
</evidence>
<reference evidence="4 5" key="1">
    <citation type="submission" date="2018-06" db="EMBL/GenBank/DDBJ databases">
        <authorList>
            <consortium name="Pathogen Informatics"/>
            <person name="Doyle S."/>
        </authorList>
    </citation>
    <scope>NUCLEOTIDE SEQUENCE [LARGE SCALE GENOMIC DNA]</scope>
    <source>
        <strain evidence="2 5">NCTC10692</strain>
        <strain evidence="3 4">NCTC10860</strain>
    </source>
</reference>
<feature type="transmembrane region" description="Helical" evidence="1">
    <location>
        <begin position="28"/>
        <end position="48"/>
    </location>
</feature>
<accession>A0A379JYH9</accession>
<keyword evidence="1" id="KW-0812">Transmembrane</keyword>
<proteinExistence type="predicted"/>
<dbReference type="Proteomes" id="UP000255303">
    <property type="component" value="Unassembled WGS sequence"/>
</dbReference>
<keyword evidence="1" id="KW-1133">Transmembrane helix</keyword>
<name>A0A061CST8_ECTOL</name>
<dbReference type="EMBL" id="UGUW01000004">
    <property type="protein sequence ID" value="SUD60388.1"/>
    <property type="molecule type" value="Genomic_DNA"/>
</dbReference>
<gene>
    <name evidence="2" type="primary">xanP_2</name>
    <name evidence="3" type="synonym">xanP_1</name>
    <name evidence="2" type="ORF">NCTC10692_03766</name>
    <name evidence="3" type="ORF">NCTC10860_02728</name>
</gene>
<evidence type="ECO:0000313" key="3">
    <source>
        <dbReference type="EMBL" id="SUD60388.1"/>
    </source>
</evidence>
<keyword evidence="1" id="KW-0472">Membrane</keyword>
<accession>A0A061CST8</accession>
<dbReference type="AlphaFoldDB" id="A0A061CST8"/>
<evidence type="ECO:0000313" key="2">
    <source>
        <dbReference type="EMBL" id="SUD53251.1"/>
    </source>
</evidence>
<dbReference type="Proteomes" id="UP000254084">
    <property type="component" value="Unassembled WGS sequence"/>
</dbReference>
<organism evidence="2 5">
    <name type="scientific">Ectopseudomonas oleovorans</name>
    <name type="common">Pseudomonas oleovorans</name>
    <dbReference type="NCBI Taxonomy" id="301"/>
    <lineage>
        <taxon>Bacteria</taxon>
        <taxon>Pseudomonadati</taxon>
        <taxon>Pseudomonadota</taxon>
        <taxon>Gammaproteobacteria</taxon>
        <taxon>Pseudomonadales</taxon>
        <taxon>Pseudomonadaceae</taxon>
        <taxon>Ectopseudomonas</taxon>
    </lineage>
</organism>
<evidence type="ECO:0000313" key="5">
    <source>
        <dbReference type="Proteomes" id="UP000255303"/>
    </source>
</evidence>
<dbReference type="EMBL" id="UGUV01000002">
    <property type="protein sequence ID" value="SUD53251.1"/>
    <property type="molecule type" value="Genomic_DNA"/>
</dbReference>
<evidence type="ECO:0000313" key="4">
    <source>
        <dbReference type="Proteomes" id="UP000254084"/>
    </source>
</evidence>
<sequence length="51" mass="5298">MTADSNTQAPAAPVDNSDLIYQLDDTPAFAPAIFAALQHVLASFVGIITPP</sequence>
<protein>
    <submittedName>
        <fullName evidence="2">Uracil-xanthine permease</fullName>
    </submittedName>
</protein>